<protein>
    <submittedName>
        <fullName evidence="2">Uncharacterized protein</fullName>
    </submittedName>
</protein>
<organism evidence="2 3">
    <name type="scientific">Arabis nemorensis</name>
    <dbReference type="NCBI Taxonomy" id="586526"/>
    <lineage>
        <taxon>Eukaryota</taxon>
        <taxon>Viridiplantae</taxon>
        <taxon>Streptophyta</taxon>
        <taxon>Embryophyta</taxon>
        <taxon>Tracheophyta</taxon>
        <taxon>Spermatophyta</taxon>
        <taxon>Magnoliopsida</taxon>
        <taxon>eudicotyledons</taxon>
        <taxon>Gunneridae</taxon>
        <taxon>Pentapetalae</taxon>
        <taxon>rosids</taxon>
        <taxon>malvids</taxon>
        <taxon>Brassicales</taxon>
        <taxon>Brassicaceae</taxon>
        <taxon>Arabideae</taxon>
        <taxon>Arabis</taxon>
    </lineage>
</organism>
<dbReference type="AlphaFoldDB" id="A0A565BZ94"/>
<feature type="region of interest" description="Disordered" evidence="1">
    <location>
        <begin position="31"/>
        <end position="70"/>
    </location>
</feature>
<evidence type="ECO:0000313" key="2">
    <source>
        <dbReference type="EMBL" id="VVB06686.1"/>
    </source>
</evidence>
<proteinExistence type="predicted"/>
<sequence length="141" mass="16255">MQRRENDENRGICCRLIRLVVVKLKAGQKEDKSVKKKLESNSDITIHFKQREDSESDQSKSNPTKTCRSERESVIMVINGTNGSKKMIHEKGKSMVSEATFIRPVAKLEDRKTYPKPLLNDINMKSDAFIKSRLEKMRNSL</sequence>
<accession>A0A565BZ94</accession>
<feature type="compositionally biased region" description="Basic and acidic residues" evidence="1">
    <location>
        <begin position="31"/>
        <end position="40"/>
    </location>
</feature>
<name>A0A565BZ94_9BRAS</name>
<dbReference type="OrthoDB" id="1082302at2759"/>
<keyword evidence="3" id="KW-1185">Reference proteome</keyword>
<reference evidence="2" key="1">
    <citation type="submission" date="2019-07" db="EMBL/GenBank/DDBJ databases">
        <authorList>
            <person name="Dittberner H."/>
        </authorList>
    </citation>
    <scope>NUCLEOTIDE SEQUENCE [LARGE SCALE GENOMIC DNA]</scope>
</reference>
<gene>
    <name evidence="2" type="ORF">ANE_LOCUS17130</name>
</gene>
<dbReference type="Proteomes" id="UP000489600">
    <property type="component" value="Unassembled WGS sequence"/>
</dbReference>
<evidence type="ECO:0000256" key="1">
    <source>
        <dbReference type="SAM" id="MobiDB-lite"/>
    </source>
</evidence>
<evidence type="ECO:0000313" key="3">
    <source>
        <dbReference type="Proteomes" id="UP000489600"/>
    </source>
</evidence>
<dbReference type="EMBL" id="CABITT030000005">
    <property type="protein sequence ID" value="VVB06686.1"/>
    <property type="molecule type" value="Genomic_DNA"/>
</dbReference>
<comment type="caution">
    <text evidence="2">The sequence shown here is derived from an EMBL/GenBank/DDBJ whole genome shotgun (WGS) entry which is preliminary data.</text>
</comment>